<dbReference type="PROSITE" id="PS00356">
    <property type="entry name" value="HTH_LACI_1"/>
    <property type="match status" value="1"/>
</dbReference>
<name>A0A2T3NNI1_9GAMM</name>
<dbReference type="InterPro" id="IPR046335">
    <property type="entry name" value="LacI/GalR-like_sensor"/>
</dbReference>
<keyword evidence="1" id="KW-0805">Transcription regulation</keyword>
<dbReference type="GO" id="GO:0000976">
    <property type="term" value="F:transcription cis-regulatory region binding"/>
    <property type="evidence" value="ECO:0007669"/>
    <property type="project" value="TreeGrafter"/>
</dbReference>
<dbReference type="InterPro" id="IPR028082">
    <property type="entry name" value="Peripla_BP_I"/>
</dbReference>
<dbReference type="CDD" id="cd01392">
    <property type="entry name" value="HTH_LacI"/>
    <property type="match status" value="1"/>
</dbReference>
<reference evidence="5 6" key="1">
    <citation type="submission" date="2018-01" db="EMBL/GenBank/DDBJ databases">
        <title>Whole genome sequencing of Histamine producing bacteria.</title>
        <authorList>
            <person name="Butler K."/>
        </authorList>
    </citation>
    <scope>NUCLEOTIDE SEQUENCE [LARGE SCALE GENOMIC DNA]</scope>
    <source>
        <strain evidence="5 6">DSM 100436</strain>
    </source>
</reference>
<keyword evidence="3" id="KW-0804">Transcription</keyword>
<dbReference type="SUPFAM" id="SSF47413">
    <property type="entry name" value="lambda repressor-like DNA-binding domains"/>
    <property type="match status" value="1"/>
</dbReference>
<evidence type="ECO:0000259" key="4">
    <source>
        <dbReference type="PROSITE" id="PS50932"/>
    </source>
</evidence>
<evidence type="ECO:0000256" key="2">
    <source>
        <dbReference type="ARBA" id="ARBA00023125"/>
    </source>
</evidence>
<sequence length="333" mass="36723">MSMEKPTIYDVARLANVSPATVSRFINKSSAIDKSKSIQIKEAISTLNYQPREPRPYKDSLSIGVLLTTCDCPFSNKILTGINHYANQTRSQLVIETSDWDPQQEISRLKYFRKLNLDGVIVVLGHISTQDTKQILGNTPVIFTCRRDSAEANTLNINNLIGGKLATNHLLQLGHHRIAHITGPSNVFDSQCRLQGYRESLTTAGLEIDDELIVEGDFSMKSGFAATQQLLTKGVSFSAIFAANDHTAFGAIQALDQSGLKVPCDISVIGFDDHPMCPFFIPQLTTIKQPLFELGLGAFSSLRAHIQRKPSNISLPPFELIIRKSTAARNPLN</sequence>
<proteinExistence type="predicted"/>
<dbReference type="Pfam" id="PF00356">
    <property type="entry name" value="LacI"/>
    <property type="match status" value="1"/>
</dbReference>
<dbReference type="InterPro" id="IPR000843">
    <property type="entry name" value="HTH_LacI"/>
</dbReference>
<dbReference type="EMBL" id="PYMA01000015">
    <property type="protein sequence ID" value="PSW17269.1"/>
    <property type="molecule type" value="Genomic_DNA"/>
</dbReference>
<accession>A0A2T3NNI1</accession>
<dbReference type="InterPro" id="IPR010982">
    <property type="entry name" value="Lambda_DNA-bd_dom_sf"/>
</dbReference>
<evidence type="ECO:0000256" key="3">
    <source>
        <dbReference type="ARBA" id="ARBA00023163"/>
    </source>
</evidence>
<feature type="domain" description="HTH lacI-type" evidence="4">
    <location>
        <begin position="6"/>
        <end position="63"/>
    </location>
</feature>
<evidence type="ECO:0000256" key="1">
    <source>
        <dbReference type="ARBA" id="ARBA00023015"/>
    </source>
</evidence>
<comment type="caution">
    <text evidence="5">The sequence shown here is derived from an EMBL/GenBank/DDBJ whole genome shotgun (WGS) entry which is preliminary data.</text>
</comment>
<gene>
    <name evidence="5" type="ORF">C9I98_19910</name>
</gene>
<protein>
    <submittedName>
        <fullName evidence="5">LacI family DNA-binding transcriptional regulator</fullName>
    </submittedName>
</protein>
<dbReference type="PRINTS" id="PR00036">
    <property type="entry name" value="HTHLACI"/>
</dbReference>
<dbReference type="Gene3D" id="3.40.50.2300">
    <property type="match status" value="2"/>
</dbReference>
<dbReference type="GO" id="GO:0003700">
    <property type="term" value="F:DNA-binding transcription factor activity"/>
    <property type="evidence" value="ECO:0007669"/>
    <property type="project" value="TreeGrafter"/>
</dbReference>
<dbReference type="PANTHER" id="PTHR30146:SF109">
    <property type="entry name" value="HTH-TYPE TRANSCRIPTIONAL REGULATOR GALS"/>
    <property type="match status" value="1"/>
</dbReference>
<dbReference type="Pfam" id="PF13377">
    <property type="entry name" value="Peripla_BP_3"/>
    <property type="match status" value="1"/>
</dbReference>
<dbReference type="AlphaFoldDB" id="A0A2T3NNI1"/>
<dbReference type="SMART" id="SM00354">
    <property type="entry name" value="HTH_LACI"/>
    <property type="match status" value="1"/>
</dbReference>
<keyword evidence="2 5" id="KW-0238">DNA-binding</keyword>
<dbReference type="Proteomes" id="UP000241771">
    <property type="component" value="Unassembled WGS sequence"/>
</dbReference>
<evidence type="ECO:0000313" key="6">
    <source>
        <dbReference type="Proteomes" id="UP000241771"/>
    </source>
</evidence>
<keyword evidence="6" id="KW-1185">Reference proteome</keyword>
<evidence type="ECO:0000313" key="5">
    <source>
        <dbReference type="EMBL" id="PSW17269.1"/>
    </source>
</evidence>
<dbReference type="PANTHER" id="PTHR30146">
    <property type="entry name" value="LACI-RELATED TRANSCRIPTIONAL REPRESSOR"/>
    <property type="match status" value="1"/>
</dbReference>
<dbReference type="SUPFAM" id="SSF53822">
    <property type="entry name" value="Periplasmic binding protein-like I"/>
    <property type="match status" value="1"/>
</dbReference>
<organism evidence="5 6">
    <name type="scientific">Photobacterium sanctipauli</name>
    <dbReference type="NCBI Taxonomy" id="1342794"/>
    <lineage>
        <taxon>Bacteria</taxon>
        <taxon>Pseudomonadati</taxon>
        <taxon>Pseudomonadota</taxon>
        <taxon>Gammaproteobacteria</taxon>
        <taxon>Vibrionales</taxon>
        <taxon>Vibrionaceae</taxon>
        <taxon>Photobacterium</taxon>
    </lineage>
</organism>
<dbReference type="PROSITE" id="PS50932">
    <property type="entry name" value="HTH_LACI_2"/>
    <property type="match status" value="1"/>
</dbReference>
<dbReference type="Gene3D" id="1.10.260.40">
    <property type="entry name" value="lambda repressor-like DNA-binding domains"/>
    <property type="match status" value="1"/>
</dbReference>